<reference evidence="1 2" key="1">
    <citation type="submission" date="2020-07" db="EMBL/GenBank/DDBJ databases">
        <title>Genomic Encyclopedia of Type Strains, Phase IV (KMG-V): Genome sequencing to study the core and pangenomes of soil and plant-associated prokaryotes.</title>
        <authorList>
            <person name="Whitman W."/>
        </authorList>
    </citation>
    <scope>NUCLEOTIDE SEQUENCE [LARGE SCALE GENOMIC DNA]</scope>
    <source>
        <strain evidence="1 2">SEMIA 4052</strain>
    </source>
</reference>
<dbReference type="EMBL" id="JACBZV010000012">
    <property type="protein sequence ID" value="NYJ14569.1"/>
    <property type="molecule type" value="Genomic_DNA"/>
</dbReference>
<dbReference type="RefSeq" id="WP_179613228.1">
    <property type="nucleotide sequence ID" value="NZ_JACBZV010000012.1"/>
</dbReference>
<sequence length="124" mass="14073">MSDVPDFSEDELAAVREFANRRYVRGADKWVPKLVHLQLWDEARGKLNARGQRIEAVVVGSHDGSQAEISAIGRWIWGKQTREQRIALEQELLDLKLGWVCEKGGVDLNARGQMLLHGLHMSTR</sequence>
<evidence type="ECO:0000313" key="1">
    <source>
        <dbReference type="EMBL" id="NYJ14569.1"/>
    </source>
</evidence>
<dbReference type="Proteomes" id="UP000535276">
    <property type="component" value="Unassembled WGS sequence"/>
</dbReference>
<comment type="caution">
    <text evidence="1">The sequence shown here is derived from an EMBL/GenBank/DDBJ whole genome shotgun (WGS) entry which is preliminary data.</text>
</comment>
<proteinExistence type="predicted"/>
<accession>A0A7Z0J1A4</accession>
<dbReference type="AlphaFoldDB" id="A0A7Z0J1A4"/>
<evidence type="ECO:0000313" key="2">
    <source>
        <dbReference type="Proteomes" id="UP000535276"/>
    </source>
</evidence>
<organism evidence="1 2">
    <name type="scientific">Rhizobium leguminosarum</name>
    <dbReference type="NCBI Taxonomy" id="384"/>
    <lineage>
        <taxon>Bacteria</taxon>
        <taxon>Pseudomonadati</taxon>
        <taxon>Pseudomonadota</taxon>
        <taxon>Alphaproteobacteria</taxon>
        <taxon>Hyphomicrobiales</taxon>
        <taxon>Rhizobiaceae</taxon>
        <taxon>Rhizobium/Agrobacterium group</taxon>
        <taxon>Rhizobium</taxon>
    </lineage>
</organism>
<protein>
    <submittedName>
        <fullName evidence="1">Uncharacterized protein</fullName>
    </submittedName>
</protein>
<gene>
    <name evidence="1" type="ORF">GGI64_005662</name>
</gene>
<name>A0A7Z0J1A4_RHILE</name>